<comment type="subcellular location">
    <subcellularLocation>
        <location evidence="1">Nucleus</location>
    </subcellularLocation>
</comment>
<dbReference type="EMBL" id="KB202620">
    <property type="protein sequence ID" value="ESO88810.1"/>
    <property type="molecule type" value="Genomic_DNA"/>
</dbReference>
<accession>V4A1K7</accession>
<evidence type="ECO:0000256" key="7">
    <source>
        <dbReference type="SAM" id="MobiDB-lite"/>
    </source>
</evidence>
<feature type="compositionally biased region" description="Basic residues" evidence="7">
    <location>
        <begin position="297"/>
        <end position="308"/>
    </location>
</feature>
<proteinExistence type="inferred from homology"/>
<dbReference type="Pfam" id="PF02178">
    <property type="entry name" value="AT_hook"/>
    <property type="match status" value="8"/>
</dbReference>
<keyword evidence="5" id="KW-0804">Transcription</keyword>
<reference evidence="8 9" key="1">
    <citation type="journal article" date="2013" name="Nature">
        <title>Insights into bilaterian evolution from three spiralian genomes.</title>
        <authorList>
            <person name="Simakov O."/>
            <person name="Marletaz F."/>
            <person name="Cho S.J."/>
            <person name="Edsinger-Gonzales E."/>
            <person name="Havlak P."/>
            <person name="Hellsten U."/>
            <person name="Kuo D.H."/>
            <person name="Larsson T."/>
            <person name="Lv J."/>
            <person name="Arendt D."/>
            <person name="Savage R."/>
            <person name="Osoegawa K."/>
            <person name="de Jong P."/>
            <person name="Grimwood J."/>
            <person name="Chapman J.A."/>
            <person name="Shapiro H."/>
            <person name="Aerts A."/>
            <person name="Otillar R.P."/>
            <person name="Terry A.Y."/>
            <person name="Boore J.L."/>
            <person name="Grigoriev I.V."/>
            <person name="Lindberg D.R."/>
            <person name="Seaver E.C."/>
            <person name="Weisblat D.A."/>
            <person name="Putnam N.H."/>
            <person name="Rokhsar D.S."/>
        </authorList>
    </citation>
    <scope>NUCLEOTIDE SEQUENCE [LARGE SCALE GENOMIC DNA]</scope>
</reference>
<name>V4A1K7_LOTGI</name>
<evidence type="ECO:0000313" key="9">
    <source>
        <dbReference type="Proteomes" id="UP000030746"/>
    </source>
</evidence>
<feature type="compositionally biased region" description="Basic residues" evidence="7">
    <location>
        <begin position="192"/>
        <end position="201"/>
    </location>
</feature>
<dbReference type="HOGENOM" id="CLU_552407_0_0_1"/>
<dbReference type="OrthoDB" id="6139953at2759"/>
<sequence>MNMTEELTENVEEVKEVEVKRGRGRPKIPDELKKTKPKAHSGLSRGRPRIHPLKSRFTKNTKKSKVPVLEINIADKAQISLIKDFTNNDLLDTLPVKFVTIPNNVRGRPVKNTISQQIELMVIKPTNGKYGSRSYHVNHNDSDDESFNQTPSTSKAESQSSTSKGRGRPRKNLKVRTSDNSEIYNTPSTSKGRGRPRKPLKRSVPTPIRGISRTPQISYTEYNESDYSDDEGYNYTPSTSKGRGRPRKYPRIDIDGDSEIIIRTPSSPGRGRPRTKVEIEDIADDSNSVSSSESKSKGRGRPRKHTKKTISTSSSPSKGRGRPRKHPMTAVSDIESDINDSPSTSKGRGRPRKYPKIDTPIEDKPKKVRGRPRKSLPSEATETMILTVGDDEATIEHILTDNHVGSSKQKLGRGRPKKEAKVILETSNNGEGNTEFECQINSSEIYSKDSGVQEENVLLLDDSNNCEEIEYSISEQTAIPLEDVTSEPVSEIIS</sequence>
<feature type="region of interest" description="Disordered" evidence="7">
    <location>
        <begin position="1"/>
        <end position="56"/>
    </location>
</feature>
<dbReference type="KEGG" id="lgi:LOTGIDRAFT_234397"/>
<evidence type="ECO:0000256" key="4">
    <source>
        <dbReference type="ARBA" id="ARBA00023125"/>
    </source>
</evidence>
<dbReference type="GO" id="GO:0003712">
    <property type="term" value="F:transcription coregulator activity"/>
    <property type="evidence" value="ECO:0007669"/>
    <property type="project" value="TreeGrafter"/>
</dbReference>
<dbReference type="PANTHER" id="PTHR23341">
    <property type="entry name" value="HIGH MOBILITY GROUP PROTEINS HMG-A AND C"/>
    <property type="match status" value="1"/>
</dbReference>
<feature type="compositionally biased region" description="Polar residues" evidence="7">
    <location>
        <begin position="213"/>
        <end position="222"/>
    </location>
</feature>
<dbReference type="InterPro" id="IPR017956">
    <property type="entry name" value="AT_hook_DNA-bd_motif"/>
</dbReference>
<evidence type="ECO:0000256" key="5">
    <source>
        <dbReference type="ARBA" id="ARBA00023163"/>
    </source>
</evidence>
<keyword evidence="4" id="KW-0238">DNA-binding</keyword>
<evidence type="ECO:0000256" key="3">
    <source>
        <dbReference type="ARBA" id="ARBA00023015"/>
    </source>
</evidence>
<dbReference type="GO" id="GO:0003677">
    <property type="term" value="F:DNA binding"/>
    <property type="evidence" value="ECO:0007669"/>
    <property type="project" value="UniProtKB-KW"/>
</dbReference>
<dbReference type="Proteomes" id="UP000030746">
    <property type="component" value="Unassembled WGS sequence"/>
</dbReference>
<feature type="compositionally biased region" description="Basic and acidic residues" evidence="7">
    <location>
        <begin position="12"/>
        <end position="34"/>
    </location>
</feature>
<feature type="region of interest" description="Disordered" evidence="7">
    <location>
        <begin position="127"/>
        <end position="382"/>
    </location>
</feature>
<feature type="compositionally biased region" description="Low complexity" evidence="7">
    <location>
        <begin position="309"/>
        <end position="318"/>
    </location>
</feature>
<dbReference type="CTD" id="20249525"/>
<evidence type="ECO:0000256" key="2">
    <source>
        <dbReference type="ARBA" id="ARBA00010812"/>
    </source>
</evidence>
<feature type="compositionally biased region" description="Low complexity" evidence="7">
    <location>
        <begin position="150"/>
        <end position="163"/>
    </location>
</feature>
<evidence type="ECO:0000256" key="6">
    <source>
        <dbReference type="ARBA" id="ARBA00023242"/>
    </source>
</evidence>
<dbReference type="AlphaFoldDB" id="V4A1K7"/>
<dbReference type="GO" id="GO:0010557">
    <property type="term" value="P:positive regulation of macromolecule biosynthetic process"/>
    <property type="evidence" value="ECO:0007669"/>
    <property type="project" value="UniProtKB-ARBA"/>
</dbReference>
<protein>
    <submittedName>
        <fullName evidence="8">Uncharacterized protein</fullName>
    </submittedName>
</protein>
<feature type="compositionally biased region" description="Polar residues" evidence="7">
    <location>
        <begin position="178"/>
        <end position="190"/>
    </location>
</feature>
<dbReference type="GO" id="GO:0005634">
    <property type="term" value="C:nucleus"/>
    <property type="evidence" value="ECO:0007669"/>
    <property type="project" value="UniProtKB-SubCell"/>
</dbReference>
<keyword evidence="9" id="KW-1185">Reference proteome</keyword>
<dbReference type="GeneID" id="20249525"/>
<dbReference type="PANTHER" id="PTHR23341:SF2">
    <property type="entry name" value="HIGH MOBILITY GROUP PROTEIN HMG-12"/>
    <property type="match status" value="1"/>
</dbReference>
<comment type="similarity">
    <text evidence="2">Belongs to the HMGA family.</text>
</comment>
<feature type="compositionally biased region" description="Basic residues" evidence="7">
    <location>
        <begin position="165"/>
        <end position="174"/>
    </location>
</feature>
<organism evidence="8 9">
    <name type="scientific">Lottia gigantea</name>
    <name type="common">Giant owl limpet</name>
    <dbReference type="NCBI Taxonomy" id="225164"/>
    <lineage>
        <taxon>Eukaryota</taxon>
        <taxon>Metazoa</taxon>
        <taxon>Spiralia</taxon>
        <taxon>Lophotrochozoa</taxon>
        <taxon>Mollusca</taxon>
        <taxon>Gastropoda</taxon>
        <taxon>Patellogastropoda</taxon>
        <taxon>Lottioidea</taxon>
        <taxon>Lottiidae</taxon>
        <taxon>Lottia</taxon>
    </lineage>
</organism>
<dbReference type="PRINTS" id="PR00929">
    <property type="entry name" value="ATHOOK"/>
</dbReference>
<feature type="compositionally biased region" description="Basic and acidic residues" evidence="7">
    <location>
        <begin position="355"/>
        <end position="365"/>
    </location>
</feature>
<dbReference type="RefSeq" id="XP_009060481.1">
    <property type="nucleotide sequence ID" value="XM_009062233.1"/>
</dbReference>
<dbReference type="SMART" id="SM00384">
    <property type="entry name" value="AT_hook"/>
    <property type="match status" value="10"/>
</dbReference>
<keyword evidence="3" id="KW-0805">Transcription regulation</keyword>
<evidence type="ECO:0000256" key="1">
    <source>
        <dbReference type="ARBA" id="ARBA00004123"/>
    </source>
</evidence>
<evidence type="ECO:0000313" key="8">
    <source>
        <dbReference type="EMBL" id="ESO88810.1"/>
    </source>
</evidence>
<dbReference type="GO" id="GO:0006355">
    <property type="term" value="P:regulation of DNA-templated transcription"/>
    <property type="evidence" value="ECO:0007669"/>
    <property type="project" value="TreeGrafter"/>
</dbReference>
<keyword evidence="6" id="KW-0539">Nucleus</keyword>
<gene>
    <name evidence="8" type="ORF">LOTGIDRAFT_234397</name>
</gene>
<feature type="compositionally biased region" description="Basic residues" evidence="7">
    <location>
        <begin position="46"/>
        <end position="56"/>
    </location>
</feature>
<feature type="compositionally biased region" description="Acidic residues" evidence="7">
    <location>
        <begin position="1"/>
        <end position="11"/>
    </location>
</feature>
<feature type="compositionally biased region" description="Acidic residues" evidence="7">
    <location>
        <begin position="223"/>
        <end position="232"/>
    </location>
</feature>